<dbReference type="Ensembl" id="ENSTMTT00000006331.1">
    <property type="protein sequence ID" value="ENSTMTP00000006134.1"/>
    <property type="gene ID" value="ENSTMTG00000004502.1"/>
</dbReference>
<evidence type="ECO:0000313" key="1">
    <source>
        <dbReference type="Ensembl" id="ENSTMTP00000006134.1"/>
    </source>
</evidence>
<reference evidence="1" key="1">
    <citation type="submission" date="2025-08" db="UniProtKB">
        <authorList>
            <consortium name="Ensembl"/>
        </authorList>
    </citation>
    <scope>IDENTIFICATION</scope>
</reference>
<reference evidence="1" key="2">
    <citation type="submission" date="2025-09" db="UniProtKB">
        <authorList>
            <consortium name="Ensembl"/>
        </authorList>
    </citation>
    <scope>IDENTIFICATION</scope>
</reference>
<dbReference type="InParanoid" id="A0A674IEK7"/>
<dbReference type="AlphaFoldDB" id="A0A674IEK7"/>
<dbReference type="Proteomes" id="UP000472274">
    <property type="component" value="Unplaced"/>
</dbReference>
<accession>A0A674IEK7</accession>
<name>A0A674IEK7_9SAUR</name>
<protein>
    <submittedName>
        <fullName evidence="1">Uncharacterized protein</fullName>
    </submittedName>
</protein>
<proteinExistence type="predicted"/>
<organism evidence="1 2">
    <name type="scientific">Terrapene triunguis</name>
    <name type="common">Three-toed box turtle</name>
    <dbReference type="NCBI Taxonomy" id="2587831"/>
    <lineage>
        <taxon>Eukaryota</taxon>
        <taxon>Metazoa</taxon>
        <taxon>Chordata</taxon>
        <taxon>Craniata</taxon>
        <taxon>Vertebrata</taxon>
        <taxon>Euteleostomi</taxon>
        <taxon>Archelosauria</taxon>
        <taxon>Testudinata</taxon>
        <taxon>Testudines</taxon>
        <taxon>Cryptodira</taxon>
        <taxon>Durocryptodira</taxon>
        <taxon>Testudinoidea</taxon>
        <taxon>Emydidae</taxon>
        <taxon>Terrapene</taxon>
    </lineage>
</organism>
<keyword evidence="2" id="KW-1185">Reference proteome</keyword>
<sequence>MAQFLQNAVSWLSISPPAPKQCRGVGWGGMQPCSAITSSLGVYCTDAYDDTQMRDLIHFVKKGGRLLTGGQRRPTPANWAVSFPVGS</sequence>
<evidence type="ECO:0000313" key="2">
    <source>
        <dbReference type="Proteomes" id="UP000472274"/>
    </source>
</evidence>